<dbReference type="SUPFAM" id="SSF46785">
    <property type="entry name" value="Winged helix' DNA-binding domain"/>
    <property type="match status" value="1"/>
</dbReference>
<dbReference type="PROSITE" id="PS50944">
    <property type="entry name" value="HTH_DTXR"/>
    <property type="match status" value="1"/>
</dbReference>
<evidence type="ECO:0000256" key="3">
    <source>
        <dbReference type="ARBA" id="ARBA00023125"/>
    </source>
</evidence>
<feature type="domain" description="HTH dtxR-type" evidence="5">
    <location>
        <begin position="1"/>
        <end position="64"/>
    </location>
</feature>
<keyword evidence="4" id="KW-0804">Transcription</keyword>
<accession>A0A8J6M6E7</accession>
<evidence type="ECO:0000313" key="7">
    <source>
        <dbReference type="Proteomes" id="UP000661435"/>
    </source>
</evidence>
<keyword evidence="3" id="KW-0238">DNA-binding</keyword>
<dbReference type="InterPro" id="IPR036390">
    <property type="entry name" value="WH_DNA-bd_sf"/>
</dbReference>
<gene>
    <name evidence="6" type="ORF">H8S57_14580</name>
</gene>
<name>A0A8J6M6E7_9FIRM</name>
<dbReference type="InterPro" id="IPR022687">
    <property type="entry name" value="HTH_DTXR"/>
</dbReference>
<dbReference type="SMART" id="SM00529">
    <property type="entry name" value="HTH_DTXR"/>
    <property type="match status" value="1"/>
</dbReference>
<dbReference type="GO" id="GO:0046914">
    <property type="term" value="F:transition metal ion binding"/>
    <property type="evidence" value="ECO:0007669"/>
    <property type="project" value="InterPro"/>
</dbReference>
<dbReference type="GO" id="GO:0003677">
    <property type="term" value="F:DNA binding"/>
    <property type="evidence" value="ECO:0007669"/>
    <property type="project" value="UniProtKB-KW"/>
</dbReference>
<dbReference type="Gene3D" id="1.10.10.10">
    <property type="entry name" value="Winged helix-like DNA-binding domain superfamily/Winged helix DNA-binding domain"/>
    <property type="match status" value="1"/>
</dbReference>
<evidence type="ECO:0000313" key="6">
    <source>
        <dbReference type="EMBL" id="MBC5734942.1"/>
    </source>
</evidence>
<dbReference type="InterPro" id="IPR022689">
    <property type="entry name" value="Iron_dep_repressor"/>
</dbReference>
<dbReference type="InterPro" id="IPR050536">
    <property type="entry name" value="DtxR_MntR_Metal-Reg"/>
</dbReference>
<keyword evidence="7" id="KW-1185">Reference proteome</keyword>
<organism evidence="6 7">
    <name type="scientific">Lawsonibacter hominis</name>
    <dbReference type="NCBI Taxonomy" id="2763053"/>
    <lineage>
        <taxon>Bacteria</taxon>
        <taxon>Bacillati</taxon>
        <taxon>Bacillota</taxon>
        <taxon>Clostridia</taxon>
        <taxon>Eubacteriales</taxon>
        <taxon>Oscillospiraceae</taxon>
        <taxon>Lawsonibacter</taxon>
    </lineage>
</organism>
<keyword evidence="2" id="KW-0805">Transcription regulation</keyword>
<evidence type="ECO:0000256" key="4">
    <source>
        <dbReference type="ARBA" id="ARBA00023163"/>
    </source>
</evidence>
<evidence type="ECO:0000256" key="2">
    <source>
        <dbReference type="ARBA" id="ARBA00023015"/>
    </source>
</evidence>
<protein>
    <submittedName>
        <fullName evidence="6">Metal-dependent transcriptional regulator</fullName>
    </submittedName>
</protein>
<sequence>MKIYESAEDYLEAILSLQERHGMVRSIDIANELHFSKPSVSVAMKKLRESGYVEMDRDGRITLLPPGEAVAERIYERHRLLTDFFVRLGVDPEVAAADACKVEHDLSEETFCKIKEHVYRQPGADAPAPGSRPER</sequence>
<dbReference type="Proteomes" id="UP000661435">
    <property type="component" value="Unassembled WGS sequence"/>
</dbReference>
<dbReference type="PANTHER" id="PTHR33238:SF7">
    <property type="entry name" value="IRON-DEPENDENT TRANSCRIPTIONAL REGULATOR"/>
    <property type="match status" value="1"/>
</dbReference>
<comment type="caution">
    <text evidence="6">The sequence shown here is derived from an EMBL/GenBank/DDBJ whole genome shotgun (WGS) entry which is preliminary data.</text>
</comment>
<reference evidence="6" key="1">
    <citation type="submission" date="2020-08" db="EMBL/GenBank/DDBJ databases">
        <title>Genome public.</title>
        <authorList>
            <person name="Liu C."/>
            <person name="Sun Q."/>
        </authorList>
    </citation>
    <scope>NUCLEOTIDE SEQUENCE</scope>
    <source>
        <strain evidence="6">NSJ-51</strain>
    </source>
</reference>
<dbReference type="InterPro" id="IPR036421">
    <property type="entry name" value="Fe_dep_repressor_sf"/>
</dbReference>
<dbReference type="RefSeq" id="WP_186908761.1">
    <property type="nucleotide sequence ID" value="NZ_JACOPP010000030.1"/>
</dbReference>
<evidence type="ECO:0000256" key="1">
    <source>
        <dbReference type="ARBA" id="ARBA00007871"/>
    </source>
</evidence>
<dbReference type="AlphaFoldDB" id="A0A8J6M6E7"/>
<dbReference type="Pfam" id="PF01325">
    <property type="entry name" value="Fe_dep_repress"/>
    <property type="match status" value="1"/>
</dbReference>
<dbReference type="GO" id="GO:0046983">
    <property type="term" value="F:protein dimerization activity"/>
    <property type="evidence" value="ECO:0007669"/>
    <property type="project" value="InterPro"/>
</dbReference>
<comment type="similarity">
    <text evidence="1">Belongs to the DtxR/MntR family.</text>
</comment>
<dbReference type="EMBL" id="JACOPP010000030">
    <property type="protein sequence ID" value="MBC5734942.1"/>
    <property type="molecule type" value="Genomic_DNA"/>
</dbReference>
<evidence type="ECO:0000259" key="5">
    <source>
        <dbReference type="PROSITE" id="PS50944"/>
    </source>
</evidence>
<dbReference type="InterPro" id="IPR036388">
    <property type="entry name" value="WH-like_DNA-bd_sf"/>
</dbReference>
<dbReference type="Gene3D" id="1.10.60.10">
    <property type="entry name" value="Iron dependent repressor, metal binding and dimerisation domain"/>
    <property type="match status" value="1"/>
</dbReference>
<dbReference type="SUPFAM" id="SSF47979">
    <property type="entry name" value="Iron-dependent repressor protein, dimerization domain"/>
    <property type="match status" value="1"/>
</dbReference>
<proteinExistence type="inferred from homology"/>
<dbReference type="GO" id="GO:0003700">
    <property type="term" value="F:DNA-binding transcription factor activity"/>
    <property type="evidence" value="ECO:0007669"/>
    <property type="project" value="InterPro"/>
</dbReference>
<dbReference type="PANTHER" id="PTHR33238">
    <property type="entry name" value="IRON (METAL) DEPENDENT REPRESSOR, DTXR FAMILY"/>
    <property type="match status" value="1"/>
</dbReference>
<dbReference type="InterPro" id="IPR001367">
    <property type="entry name" value="Fe_dep_repressor"/>
</dbReference>
<dbReference type="Pfam" id="PF02742">
    <property type="entry name" value="Fe_dep_repr_C"/>
    <property type="match status" value="1"/>
</dbReference>